<evidence type="ECO:0000313" key="1">
    <source>
        <dbReference type="EMBL" id="QJA98517.1"/>
    </source>
</evidence>
<dbReference type="AlphaFoldDB" id="A0A6M3LT81"/>
<organism evidence="1">
    <name type="scientific">viral metagenome</name>
    <dbReference type="NCBI Taxonomy" id="1070528"/>
    <lineage>
        <taxon>unclassified sequences</taxon>
        <taxon>metagenomes</taxon>
        <taxon>organismal metagenomes</taxon>
    </lineage>
</organism>
<proteinExistence type="predicted"/>
<sequence length="227" mass="23929">MLTARLILEKFNGDMRLLEKIEKPSRSFVQGFIELLYCAHAQVLAAGPLPMTDIDGVARNVDGQAGGNCEYYKSNLQIGAPAGDGCILGIFGEDHDSPTNYPDNMVEGSKIGIQVGTGAGAVAPGDTALGTRILHGRAAGELEYGGCELLGLTIANPNGEFTIRRYFTNNSGGGITVEETGIHALGTMFTVGFGMTWAFLVARDLTGGVAVANTELLRVTYVVQITV</sequence>
<dbReference type="EMBL" id="MT143587">
    <property type="protein sequence ID" value="QJA98517.1"/>
    <property type="molecule type" value="Genomic_DNA"/>
</dbReference>
<reference evidence="1" key="1">
    <citation type="submission" date="2020-03" db="EMBL/GenBank/DDBJ databases">
        <title>The deep terrestrial virosphere.</title>
        <authorList>
            <person name="Holmfeldt K."/>
            <person name="Nilsson E."/>
            <person name="Simone D."/>
            <person name="Lopez-Fernandez M."/>
            <person name="Wu X."/>
            <person name="de Brujin I."/>
            <person name="Lundin D."/>
            <person name="Andersson A."/>
            <person name="Bertilsson S."/>
            <person name="Dopson M."/>
        </authorList>
    </citation>
    <scope>NUCLEOTIDE SEQUENCE</scope>
    <source>
        <strain evidence="1">MM171A01725</strain>
    </source>
</reference>
<name>A0A6M3LT81_9ZZZZ</name>
<gene>
    <name evidence="1" type="ORF">MM171A01725_0007</name>
</gene>
<protein>
    <submittedName>
        <fullName evidence="1">Uncharacterized protein</fullName>
    </submittedName>
</protein>
<accession>A0A6M3LT81</accession>